<keyword evidence="6 7" id="KW-0472">Membrane</keyword>
<dbReference type="PANTHER" id="PTHR43652:SF2">
    <property type="entry name" value="BASIC AMINO ACID ANTIPORTER YFCC-RELATED"/>
    <property type="match status" value="1"/>
</dbReference>
<feature type="transmembrane region" description="Helical" evidence="7">
    <location>
        <begin position="142"/>
        <end position="166"/>
    </location>
</feature>
<feature type="transmembrane region" description="Helical" evidence="7">
    <location>
        <begin position="559"/>
        <end position="581"/>
    </location>
</feature>
<dbReference type="GO" id="GO:0005886">
    <property type="term" value="C:plasma membrane"/>
    <property type="evidence" value="ECO:0007669"/>
    <property type="project" value="TreeGrafter"/>
</dbReference>
<evidence type="ECO:0000256" key="3">
    <source>
        <dbReference type="ARBA" id="ARBA00022692"/>
    </source>
</evidence>
<gene>
    <name evidence="9" type="ORF">VP49_00048</name>
</gene>
<evidence type="ECO:0000313" key="9">
    <source>
        <dbReference type="EMBL" id="QOS14977.1"/>
    </source>
</evidence>
<dbReference type="InterPro" id="IPR036721">
    <property type="entry name" value="RCK_C_sf"/>
</dbReference>
<organism evidence="9">
    <name type="scientific">Vibrio parahaemolyticus</name>
    <dbReference type="NCBI Taxonomy" id="670"/>
    <lineage>
        <taxon>Bacteria</taxon>
        <taxon>Pseudomonadati</taxon>
        <taxon>Pseudomonadota</taxon>
        <taxon>Gammaproteobacteria</taxon>
        <taxon>Vibrionales</taxon>
        <taxon>Vibrionaceae</taxon>
        <taxon>Vibrio</taxon>
    </lineage>
</organism>
<evidence type="ECO:0000256" key="7">
    <source>
        <dbReference type="SAM" id="Phobius"/>
    </source>
</evidence>
<evidence type="ECO:0000259" key="8">
    <source>
        <dbReference type="PROSITE" id="PS51202"/>
    </source>
</evidence>
<feature type="domain" description="RCK C-terminal" evidence="8">
    <location>
        <begin position="288"/>
        <end position="374"/>
    </location>
</feature>
<feature type="transmembrane region" description="Helical" evidence="7">
    <location>
        <begin position="98"/>
        <end position="122"/>
    </location>
</feature>
<keyword evidence="2" id="KW-0813">Transport</keyword>
<name>A0A7M1VJP0_VIBPH</name>
<dbReference type="InterPro" id="IPR051679">
    <property type="entry name" value="DASS-Related_Transporters"/>
</dbReference>
<dbReference type="Pfam" id="PF03600">
    <property type="entry name" value="CitMHS"/>
    <property type="match status" value="1"/>
</dbReference>
<dbReference type="AlphaFoldDB" id="A0A7M1VJP0"/>
<dbReference type="Gene3D" id="3.30.70.1450">
    <property type="entry name" value="Regulator of K+ conductance, C-terminal domain"/>
    <property type="match status" value="2"/>
</dbReference>
<proteinExistence type="predicted"/>
<dbReference type="GO" id="GO:0006813">
    <property type="term" value="P:potassium ion transport"/>
    <property type="evidence" value="ECO:0007669"/>
    <property type="project" value="InterPro"/>
</dbReference>
<dbReference type="GO" id="GO:0008324">
    <property type="term" value="F:monoatomic cation transmembrane transporter activity"/>
    <property type="evidence" value="ECO:0007669"/>
    <property type="project" value="InterPro"/>
</dbReference>
<feature type="domain" description="RCK C-terminal" evidence="8">
    <location>
        <begin position="202"/>
        <end position="286"/>
    </location>
</feature>
<reference evidence="9" key="1">
    <citation type="submission" date="2020-08" db="EMBL/GenBank/DDBJ databases">
        <title>Genetic structure, function and evolution of capsule biosynthesis loci in Vibrio parahaemolyticus.</title>
        <authorList>
            <person name="Li L."/>
            <person name="Bian S."/>
        </authorList>
    </citation>
    <scope>NUCLEOTIDE SEQUENCE</scope>
    <source>
        <strain evidence="9">VP49</strain>
    </source>
</reference>
<evidence type="ECO:0000256" key="1">
    <source>
        <dbReference type="ARBA" id="ARBA00004141"/>
    </source>
</evidence>
<evidence type="ECO:0000256" key="4">
    <source>
        <dbReference type="ARBA" id="ARBA00022737"/>
    </source>
</evidence>
<dbReference type="EMBL" id="MT898011">
    <property type="protein sequence ID" value="QOS14977.1"/>
    <property type="molecule type" value="Genomic_DNA"/>
</dbReference>
<protein>
    <recommendedName>
        <fullName evidence="8">RCK C-terminal domain-containing protein</fullName>
    </recommendedName>
</protein>
<feature type="transmembrane region" description="Helical" evidence="7">
    <location>
        <begin position="435"/>
        <end position="454"/>
    </location>
</feature>
<dbReference type="PROSITE" id="PS51202">
    <property type="entry name" value="RCK_C"/>
    <property type="match status" value="2"/>
</dbReference>
<dbReference type="InterPro" id="IPR006037">
    <property type="entry name" value="RCK_C"/>
</dbReference>
<dbReference type="Pfam" id="PF02080">
    <property type="entry name" value="TrkA_C"/>
    <property type="match status" value="2"/>
</dbReference>
<feature type="transmembrane region" description="Helical" evidence="7">
    <location>
        <begin position="6"/>
        <end position="26"/>
    </location>
</feature>
<accession>A0A7M1VJP0</accession>
<dbReference type="PANTHER" id="PTHR43652">
    <property type="entry name" value="BASIC AMINO ACID ANTIPORTER YFCC-RELATED"/>
    <property type="match status" value="1"/>
</dbReference>
<dbReference type="SUPFAM" id="SSF116726">
    <property type="entry name" value="TrkA C-terminal domain-like"/>
    <property type="match status" value="2"/>
</dbReference>
<feature type="transmembrane region" description="Helical" evidence="7">
    <location>
        <begin position="62"/>
        <end position="77"/>
    </location>
</feature>
<evidence type="ECO:0000256" key="6">
    <source>
        <dbReference type="ARBA" id="ARBA00023136"/>
    </source>
</evidence>
<feature type="transmembrane region" description="Helical" evidence="7">
    <location>
        <begin position="33"/>
        <end position="50"/>
    </location>
</feature>
<sequence>MLSDFPALSSAWLVAIVFIATIIGLIRFQRHPASVFGCTMLFLYSTRLVTTDQVINSFSNKGLITLILLMVCSIALEKTRLLRVIATKVIKPSYAGTLARLFGVTVTSSAILNNTAVVSTLLAPIKNNPYHAASKLLMPLSYAAILGGTLTLIGTSTNLIVNSLVISYDLPPLKFFDFTLIGVSVVSLCGLMLWLLTPLLPVRKISQEESKEYFIDATVSEGSSLIGRSVEENGLRHLESLFLVEIVRSHRLISPVSPTEVIMPDDQLVFSGDVHKVLQLSQFDGLNLFAHKNGVLTSNLTEVVIRPESTLIGTSLKHAGFRALFDAAVVAIRRDGEKVSGKLGDVLLQPGDFLVLAVGEDFRNRNNVSKNFVIISGVEPDTHLKGAYEWLAIGGFFTAVLLAALGVVSLFNAMFVLLSILLLTKCLTANEVMRRLPVDIWLIISSALLLSKALESSGALTALDHIVEQHLQDSNPIWALAAVYILTWLLTELVTNNAAAALMFPIGLGIATSLGVDYMPFILIVAFGASASFISPYGYQTNLMVYNAGNYRLIDFVRIGAPISVCYGLAAIISISLIYGII</sequence>
<evidence type="ECO:0000256" key="5">
    <source>
        <dbReference type="ARBA" id="ARBA00022989"/>
    </source>
</evidence>
<comment type="subcellular location">
    <subcellularLocation>
        <location evidence="1">Membrane</location>
        <topology evidence="1">Multi-pass membrane protein</topology>
    </subcellularLocation>
</comment>
<dbReference type="InterPro" id="IPR004680">
    <property type="entry name" value="Cit_transptr-like_dom"/>
</dbReference>
<evidence type="ECO:0000256" key="2">
    <source>
        <dbReference type="ARBA" id="ARBA00022448"/>
    </source>
</evidence>
<feature type="transmembrane region" description="Helical" evidence="7">
    <location>
        <begin position="390"/>
        <end position="423"/>
    </location>
</feature>
<feature type="transmembrane region" description="Helical" evidence="7">
    <location>
        <begin position="477"/>
        <end position="506"/>
    </location>
</feature>
<keyword evidence="4" id="KW-0677">Repeat</keyword>
<keyword evidence="5 7" id="KW-1133">Transmembrane helix</keyword>
<feature type="transmembrane region" description="Helical" evidence="7">
    <location>
        <begin position="178"/>
        <end position="196"/>
    </location>
</feature>
<keyword evidence="3 7" id="KW-0812">Transmembrane</keyword>